<dbReference type="EMBL" id="BGPR01051082">
    <property type="protein sequence ID" value="GBO28059.1"/>
    <property type="molecule type" value="Genomic_DNA"/>
</dbReference>
<dbReference type="AlphaFoldDB" id="A0A4Y2VSC8"/>
<gene>
    <name evidence="2" type="ORF">AVEN_22048_1</name>
</gene>
<organism evidence="2 3">
    <name type="scientific">Araneus ventricosus</name>
    <name type="common">Orbweaver spider</name>
    <name type="synonym">Epeira ventricosa</name>
    <dbReference type="NCBI Taxonomy" id="182803"/>
    <lineage>
        <taxon>Eukaryota</taxon>
        <taxon>Metazoa</taxon>
        <taxon>Ecdysozoa</taxon>
        <taxon>Arthropoda</taxon>
        <taxon>Chelicerata</taxon>
        <taxon>Arachnida</taxon>
        <taxon>Araneae</taxon>
        <taxon>Araneomorphae</taxon>
        <taxon>Entelegynae</taxon>
        <taxon>Araneoidea</taxon>
        <taxon>Araneidae</taxon>
        <taxon>Araneus</taxon>
    </lineage>
</organism>
<feature type="compositionally biased region" description="Polar residues" evidence="1">
    <location>
        <begin position="68"/>
        <end position="79"/>
    </location>
</feature>
<proteinExistence type="predicted"/>
<dbReference type="Proteomes" id="UP000499080">
    <property type="component" value="Unassembled WGS sequence"/>
</dbReference>
<feature type="region of interest" description="Disordered" evidence="1">
    <location>
        <begin position="51"/>
        <end position="80"/>
    </location>
</feature>
<sequence length="102" mass="12126">MLSKQVIKKHLSITFEQEKKYHHHCTFSVSRLLLREDFILQTIMTPSRFHKIFSPPKNRHRRGRQYWSRRSSSNDQSFPRTVCATLKPSFAADNILPAFLPR</sequence>
<evidence type="ECO:0000313" key="2">
    <source>
        <dbReference type="EMBL" id="GBO28059.1"/>
    </source>
</evidence>
<name>A0A4Y2VSC8_ARAVE</name>
<keyword evidence="3" id="KW-1185">Reference proteome</keyword>
<evidence type="ECO:0000313" key="3">
    <source>
        <dbReference type="Proteomes" id="UP000499080"/>
    </source>
</evidence>
<accession>A0A4Y2VSC8</accession>
<evidence type="ECO:0000256" key="1">
    <source>
        <dbReference type="SAM" id="MobiDB-lite"/>
    </source>
</evidence>
<protein>
    <submittedName>
        <fullName evidence="2">Uncharacterized protein</fullName>
    </submittedName>
</protein>
<comment type="caution">
    <text evidence="2">The sequence shown here is derived from an EMBL/GenBank/DDBJ whole genome shotgun (WGS) entry which is preliminary data.</text>
</comment>
<reference evidence="2 3" key="1">
    <citation type="journal article" date="2019" name="Sci. Rep.">
        <title>Orb-weaving spider Araneus ventricosus genome elucidates the spidroin gene catalogue.</title>
        <authorList>
            <person name="Kono N."/>
            <person name="Nakamura H."/>
            <person name="Ohtoshi R."/>
            <person name="Moran D.A.P."/>
            <person name="Shinohara A."/>
            <person name="Yoshida Y."/>
            <person name="Fujiwara M."/>
            <person name="Mori M."/>
            <person name="Tomita M."/>
            <person name="Arakawa K."/>
        </authorList>
    </citation>
    <scope>NUCLEOTIDE SEQUENCE [LARGE SCALE GENOMIC DNA]</scope>
</reference>